<organism evidence="2 3">
    <name type="scientific">Candidatus Mycoplasma haematohominis</name>
    <dbReference type="NCBI Taxonomy" id="1494318"/>
    <lineage>
        <taxon>Bacteria</taxon>
        <taxon>Bacillati</taxon>
        <taxon>Mycoplasmatota</taxon>
        <taxon>Mollicutes</taxon>
        <taxon>Mycoplasmataceae</taxon>
        <taxon>Mycoplasma</taxon>
    </lineage>
</organism>
<keyword evidence="1" id="KW-0472">Membrane</keyword>
<proteinExistence type="predicted"/>
<keyword evidence="1" id="KW-1133">Transmembrane helix</keyword>
<keyword evidence="1" id="KW-0812">Transmembrane</keyword>
<comment type="caution">
    <text evidence="2">The sequence shown here is derived from an EMBL/GenBank/DDBJ whole genome shotgun (WGS) entry which is preliminary data.</text>
</comment>
<feature type="transmembrane region" description="Helical" evidence="1">
    <location>
        <begin position="144"/>
        <end position="165"/>
    </location>
</feature>
<evidence type="ECO:0000313" key="2">
    <source>
        <dbReference type="EMBL" id="GCE63617.1"/>
    </source>
</evidence>
<dbReference type="Proteomes" id="UP000324831">
    <property type="component" value="Unassembled WGS sequence"/>
</dbReference>
<dbReference type="EMBL" id="BIMN01000002">
    <property type="protein sequence ID" value="GCE63617.1"/>
    <property type="molecule type" value="Genomic_DNA"/>
</dbReference>
<evidence type="ECO:0000313" key="3">
    <source>
        <dbReference type="Proteomes" id="UP000324831"/>
    </source>
</evidence>
<feature type="transmembrane region" description="Helical" evidence="1">
    <location>
        <begin position="115"/>
        <end position="132"/>
    </location>
</feature>
<reference evidence="2 3" key="1">
    <citation type="submission" date="2019-01" db="EMBL/GenBank/DDBJ databases">
        <title>Draft genome sequences of Candidatus Mycoplasma haemohominis SWG34-3 identified from a patient with pyrexia, anemia and liver dysfunction.</title>
        <authorList>
            <person name="Sekizuka T."/>
            <person name="Hattori N."/>
            <person name="Katano H."/>
            <person name="Takuma T."/>
            <person name="Ito T."/>
            <person name="Arai N."/>
            <person name="Yanai R."/>
            <person name="Ishii S."/>
            <person name="Miura Y."/>
            <person name="Tokunaga T."/>
            <person name="Watanabe H."/>
            <person name="Nomura N."/>
            <person name="Eguchi J."/>
            <person name="Arai T."/>
            <person name="Hasegawa H."/>
            <person name="Nakamaki T."/>
            <person name="Wakita T."/>
            <person name="Niki Y."/>
            <person name="Kuroda M."/>
        </authorList>
    </citation>
    <scope>NUCLEOTIDE SEQUENCE [LARGE SCALE GENOMIC DNA]</scope>
    <source>
        <strain evidence="2">SWG34-3</strain>
    </source>
</reference>
<protein>
    <submittedName>
        <fullName evidence="2">Uncharacterized protein</fullName>
    </submittedName>
</protein>
<name>A0A478FR42_9MOLU</name>
<evidence type="ECO:0000256" key="1">
    <source>
        <dbReference type="SAM" id="Phobius"/>
    </source>
</evidence>
<sequence>MFFSVKLDGLYCMSGKSFSQIDVPFILRRLRSLEIFWLVCFIIASIMTSISFLGTKLGLLIIPLFIIAVVFAIGAFIANIIKCYKLISNVKFFIISNNPDVNSGEFKVLKKIKGGVSLILIFVIVAFIFNLVRGVLIKDTTTQAYVSISVVLLENLLKAIFAFVIHQNIKKENLSSEDD</sequence>
<feature type="transmembrane region" description="Helical" evidence="1">
    <location>
        <begin position="35"/>
        <end position="54"/>
    </location>
</feature>
<gene>
    <name evidence="2" type="ORF">MHSWG343_06140</name>
</gene>
<dbReference type="AlphaFoldDB" id="A0A478FR42"/>
<feature type="transmembrane region" description="Helical" evidence="1">
    <location>
        <begin position="60"/>
        <end position="81"/>
    </location>
</feature>
<accession>A0A478FR42</accession>